<dbReference type="GO" id="GO:0004674">
    <property type="term" value="F:protein serine/threonine kinase activity"/>
    <property type="evidence" value="ECO:0007669"/>
    <property type="project" value="UniProtKB-EC"/>
</dbReference>
<protein>
    <recommendedName>
        <fullName evidence="1">non-specific serine/threonine protein kinase</fullName>
        <ecNumber evidence="1">2.7.11.1</ecNumber>
    </recommendedName>
</protein>
<dbReference type="GO" id="GO:0007059">
    <property type="term" value="P:chromosome segregation"/>
    <property type="evidence" value="ECO:0007669"/>
    <property type="project" value="TreeGrafter"/>
</dbReference>
<dbReference type="AlphaFoldDB" id="A0A9Q8Z8N0"/>
<keyword evidence="3" id="KW-0547">Nucleotide-binding</keyword>
<dbReference type="GO" id="GO:0005524">
    <property type="term" value="F:ATP binding"/>
    <property type="evidence" value="ECO:0007669"/>
    <property type="project" value="UniProtKB-KW"/>
</dbReference>
<dbReference type="VEuPathDB" id="FungiDB:yc1106_04959"/>
<evidence type="ECO:0000256" key="5">
    <source>
        <dbReference type="ARBA" id="ARBA00022840"/>
    </source>
</evidence>
<dbReference type="InterPro" id="IPR008271">
    <property type="entry name" value="Ser/Thr_kinase_AS"/>
</dbReference>
<dbReference type="GO" id="GO:0005737">
    <property type="term" value="C:cytoplasm"/>
    <property type="evidence" value="ECO:0007669"/>
    <property type="project" value="TreeGrafter"/>
</dbReference>
<keyword evidence="5" id="KW-0067">ATP-binding</keyword>
<evidence type="ECO:0000256" key="4">
    <source>
        <dbReference type="ARBA" id="ARBA00022777"/>
    </source>
</evidence>
<name>A0A9Q8Z8N0_CURCL</name>
<dbReference type="Pfam" id="PF00069">
    <property type="entry name" value="Pkinase"/>
    <property type="match status" value="1"/>
</dbReference>
<dbReference type="InterPro" id="IPR011009">
    <property type="entry name" value="Kinase-like_dom_sf"/>
</dbReference>
<evidence type="ECO:0000259" key="6">
    <source>
        <dbReference type="PROSITE" id="PS50011"/>
    </source>
</evidence>
<dbReference type="InterPro" id="IPR050660">
    <property type="entry name" value="NEK_Ser/Thr_kinase"/>
</dbReference>
<dbReference type="InterPro" id="IPR000719">
    <property type="entry name" value="Prot_kinase_dom"/>
</dbReference>
<dbReference type="PROSITE" id="PS50011">
    <property type="entry name" value="PROTEIN_KINASE_DOM"/>
    <property type="match status" value="1"/>
</dbReference>
<dbReference type="EC" id="2.7.11.1" evidence="1"/>
<evidence type="ECO:0000313" key="7">
    <source>
        <dbReference type="EMBL" id="USP77685.1"/>
    </source>
</evidence>
<dbReference type="GO" id="GO:0005634">
    <property type="term" value="C:nucleus"/>
    <property type="evidence" value="ECO:0007669"/>
    <property type="project" value="TreeGrafter"/>
</dbReference>
<dbReference type="Gene3D" id="1.10.510.10">
    <property type="entry name" value="Transferase(Phosphotransferase) domain 1"/>
    <property type="match status" value="1"/>
</dbReference>
<dbReference type="SUPFAM" id="SSF56112">
    <property type="entry name" value="Protein kinase-like (PK-like)"/>
    <property type="match status" value="1"/>
</dbReference>
<keyword evidence="4" id="KW-0418">Kinase</keyword>
<accession>A0A9Q8Z8N0</accession>
<keyword evidence="2" id="KW-0808">Transferase</keyword>
<evidence type="ECO:0000256" key="3">
    <source>
        <dbReference type="ARBA" id="ARBA00022741"/>
    </source>
</evidence>
<reference evidence="7" key="1">
    <citation type="submission" date="2021-12" db="EMBL/GenBank/DDBJ databases">
        <title>Curvularia clavata genome.</title>
        <authorList>
            <person name="Cao Y."/>
        </authorList>
    </citation>
    <scope>NUCLEOTIDE SEQUENCE</scope>
    <source>
        <strain evidence="7">Yc1106</strain>
    </source>
</reference>
<evidence type="ECO:0000313" key="8">
    <source>
        <dbReference type="Proteomes" id="UP001056012"/>
    </source>
</evidence>
<dbReference type="PANTHER" id="PTHR43671">
    <property type="entry name" value="SERINE/THREONINE-PROTEIN KINASE NEK"/>
    <property type="match status" value="1"/>
</dbReference>
<dbReference type="GO" id="GO:0044732">
    <property type="term" value="C:mitotic spindle pole body"/>
    <property type="evidence" value="ECO:0007669"/>
    <property type="project" value="TreeGrafter"/>
</dbReference>
<sequence length="398" mass="46058">MPCNFRTFRRYQPRAPEPIDLSAGFPTAHKYERLLMKGSQGDIEQWTHMRSRTVIVVKVINKPPRMSPEIEVLRDLPAHKSIVKYLGHHEGQPSSGEISILFEYCPQGDLFGFRTMSIEKNRYDYSEPFMWSVYTQLVKAIAFLHKGVDAEHPRGRDNWKPIVHRDIKFENIFVKTLGSKDDWSDIVIKLGDFGMAGFYEPSNPNPRGFIGTTYYWPPEATWQTKLLTPKSDVWGVAAVIHELAHNFGPVVSPELVEENWLKEHKEVIYPENWTEAHKTNYWAAKAPRRVIPINLEPRARMPIMAVLSDPDFGGKDERAIKFRQDRPSPKYSDELNDCMMAALETSPNDRWESAKLLEFIEGKHADYVFQQWCTRVNRENTLARLEGRDKSPERGVEG</sequence>
<dbReference type="EMBL" id="CP089276">
    <property type="protein sequence ID" value="USP77685.1"/>
    <property type="molecule type" value="Genomic_DNA"/>
</dbReference>
<dbReference type="Proteomes" id="UP001056012">
    <property type="component" value="Chromosome 3"/>
</dbReference>
<dbReference type="PROSITE" id="PS00108">
    <property type="entry name" value="PROTEIN_KINASE_ST"/>
    <property type="match status" value="1"/>
</dbReference>
<gene>
    <name evidence="7" type="ORF">yc1106_04959</name>
</gene>
<keyword evidence="8" id="KW-1185">Reference proteome</keyword>
<dbReference type="OrthoDB" id="310217at2759"/>
<dbReference type="Gene3D" id="3.30.200.20">
    <property type="entry name" value="Phosphorylase Kinase, domain 1"/>
    <property type="match status" value="1"/>
</dbReference>
<dbReference type="SMART" id="SM00220">
    <property type="entry name" value="S_TKc"/>
    <property type="match status" value="1"/>
</dbReference>
<organism evidence="7 8">
    <name type="scientific">Curvularia clavata</name>
    <dbReference type="NCBI Taxonomy" id="95742"/>
    <lineage>
        <taxon>Eukaryota</taxon>
        <taxon>Fungi</taxon>
        <taxon>Dikarya</taxon>
        <taxon>Ascomycota</taxon>
        <taxon>Pezizomycotina</taxon>
        <taxon>Dothideomycetes</taxon>
        <taxon>Pleosporomycetidae</taxon>
        <taxon>Pleosporales</taxon>
        <taxon>Pleosporineae</taxon>
        <taxon>Pleosporaceae</taxon>
        <taxon>Curvularia</taxon>
    </lineage>
</organism>
<evidence type="ECO:0000256" key="2">
    <source>
        <dbReference type="ARBA" id="ARBA00022679"/>
    </source>
</evidence>
<proteinExistence type="predicted"/>
<dbReference type="CDD" id="cd00180">
    <property type="entry name" value="PKc"/>
    <property type="match status" value="1"/>
</dbReference>
<dbReference type="PANTHER" id="PTHR43671:SF13">
    <property type="entry name" value="SERINE_THREONINE-PROTEIN KINASE NEK2"/>
    <property type="match status" value="1"/>
</dbReference>
<evidence type="ECO:0000256" key="1">
    <source>
        <dbReference type="ARBA" id="ARBA00012513"/>
    </source>
</evidence>
<feature type="domain" description="Protein kinase" evidence="6">
    <location>
        <begin position="29"/>
        <end position="367"/>
    </location>
</feature>